<keyword evidence="2 6" id="KW-0813">Transport</keyword>
<keyword evidence="5 7" id="KW-0472">Membrane</keyword>
<dbReference type="PANTHER" id="PTHR45724:SF21">
    <property type="entry name" value="MAJOR INTRINSIC PROTEIN"/>
    <property type="match status" value="1"/>
</dbReference>
<proteinExistence type="inferred from homology"/>
<dbReference type="CDD" id="cd00333">
    <property type="entry name" value="MIP"/>
    <property type="match status" value="1"/>
</dbReference>
<feature type="transmembrane region" description="Helical" evidence="7">
    <location>
        <begin position="238"/>
        <end position="259"/>
    </location>
</feature>
<feature type="transmembrane region" description="Helical" evidence="7">
    <location>
        <begin position="51"/>
        <end position="71"/>
    </location>
</feature>
<feature type="transmembrane region" description="Helical" evidence="7">
    <location>
        <begin position="77"/>
        <end position="97"/>
    </location>
</feature>
<dbReference type="GO" id="GO:0015267">
    <property type="term" value="F:channel activity"/>
    <property type="evidence" value="ECO:0007669"/>
    <property type="project" value="InterPro"/>
</dbReference>
<dbReference type="AlphaFoldDB" id="A0A7J7D1I9"/>
<evidence type="ECO:0000256" key="6">
    <source>
        <dbReference type="RuleBase" id="RU000477"/>
    </source>
</evidence>
<dbReference type="InterPro" id="IPR000425">
    <property type="entry name" value="MIP"/>
</dbReference>
<dbReference type="InterPro" id="IPR022357">
    <property type="entry name" value="MIP_CS"/>
</dbReference>
<evidence type="ECO:0000313" key="9">
    <source>
        <dbReference type="Proteomes" id="UP000593562"/>
    </source>
</evidence>
<comment type="similarity">
    <text evidence="6">Belongs to the MIP/aquaporin (TC 1.A.8) family.</text>
</comment>
<accession>A0A7J7D1I9</accession>
<evidence type="ECO:0000256" key="7">
    <source>
        <dbReference type="SAM" id="Phobius"/>
    </source>
</evidence>
<dbReference type="Proteomes" id="UP000593562">
    <property type="component" value="Unassembled WGS sequence"/>
</dbReference>
<evidence type="ECO:0000256" key="4">
    <source>
        <dbReference type="ARBA" id="ARBA00022989"/>
    </source>
</evidence>
<evidence type="ECO:0000256" key="1">
    <source>
        <dbReference type="ARBA" id="ARBA00004141"/>
    </source>
</evidence>
<comment type="subcellular location">
    <subcellularLocation>
        <location evidence="1">Membrane</location>
        <topology evidence="1">Multi-pass membrane protein</topology>
    </subcellularLocation>
</comment>
<feature type="transmembrane region" description="Helical" evidence="7">
    <location>
        <begin position="195"/>
        <end position="218"/>
    </location>
</feature>
<organism evidence="8 9">
    <name type="scientific">Tripterygium wilfordii</name>
    <name type="common">Thunder God vine</name>
    <dbReference type="NCBI Taxonomy" id="458696"/>
    <lineage>
        <taxon>Eukaryota</taxon>
        <taxon>Viridiplantae</taxon>
        <taxon>Streptophyta</taxon>
        <taxon>Embryophyta</taxon>
        <taxon>Tracheophyta</taxon>
        <taxon>Spermatophyta</taxon>
        <taxon>Magnoliopsida</taxon>
        <taxon>eudicotyledons</taxon>
        <taxon>Gunneridae</taxon>
        <taxon>Pentapetalae</taxon>
        <taxon>rosids</taxon>
        <taxon>fabids</taxon>
        <taxon>Celastrales</taxon>
        <taxon>Celastraceae</taxon>
        <taxon>Tripterygium</taxon>
    </lineage>
</organism>
<dbReference type="GO" id="GO:0016020">
    <property type="term" value="C:membrane"/>
    <property type="evidence" value="ECO:0007669"/>
    <property type="project" value="UniProtKB-SubCell"/>
</dbReference>
<dbReference type="SUPFAM" id="SSF81338">
    <property type="entry name" value="Aquaporin-like"/>
    <property type="match status" value="1"/>
</dbReference>
<sequence>MAAISPIHSINTVDSTPKHNLPTERSVMAEANPNRSTTIDRNSSPTQFQKIVAEMMGTYILIFAGCAAALVDKLQSLTIVGIALVWGLALMAVIYTLGHVSGAHFNPAVSIALAAARKFNWKHVPMYILAQLLGATLASLTLKVLFNDKDEIRVITTQYADSTTHLEAITWEFIITFILMFTILGVATDDRASEGLAGVAIGGTLLFNVMIAGPITGASMNPARSLGPAVASGVYKNLWVFIVAPVIGALAAALVYSVLRVPKTEVPEEKESTRSVYNELYDP</sequence>
<reference evidence="8 9" key="1">
    <citation type="journal article" date="2020" name="Nat. Commun.">
        <title>Genome of Tripterygium wilfordii and identification of cytochrome P450 involved in triptolide biosynthesis.</title>
        <authorList>
            <person name="Tu L."/>
            <person name="Su P."/>
            <person name="Zhang Z."/>
            <person name="Gao L."/>
            <person name="Wang J."/>
            <person name="Hu T."/>
            <person name="Zhou J."/>
            <person name="Zhang Y."/>
            <person name="Zhao Y."/>
            <person name="Liu Y."/>
            <person name="Song Y."/>
            <person name="Tong Y."/>
            <person name="Lu Y."/>
            <person name="Yang J."/>
            <person name="Xu C."/>
            <person name="Jia M."/>
            <person name="Peters R.J."/>
            <person name="Huang L."/>
            <person name="Gao W."/>
        </authorList>
    </citation>
    <scope>NUCLEOTIDE SEQUENCE [LARGE SCALE GENOMIC DNA]</scope>
    <source>
        <strain evidence="9">cv. XIE 37</strain>
        <tissue evidence="8">Leaf</tissue>
    </source>
</reference>
<dbReference type="PRINTS" id="PR00783">
    <property type="entry name" value="MINTRINSICP"/>
</dbReference>
<evidence type="ECO:0000256" key="5">
    <source>
        <dbReference type="ARBA" id="ARBA00023136"/>
    </source>
</evidence>
<dbReference type="Pfam" id="PF00230">
    <property type="entry name" value="MIP"/>
    <property type="match status" value="1"/>
</dbReference>
<dbReference type="Gene3D" id="1.20.1080.10">
    <property type="entry name" value="Glycerol uptake facilitator protein"/>
    <property type="match status" value="1"/>
</dbReference>
<feature type="transmembrane region" description="Helical" evidence="7">
    <location>
        <begin position="126"/>
        <end position="146"/>
    </location>
</feature>
<dbReference type="InterPro" id="IPR034294">
    <property type="entry name" value="Aquaporin_transptr"/>
</dbReference>
<feature type="transmembrane region" description="Helical" evidence="7">
    <location>
        <begin position="168"/>
        <end position="188"/>
    </location>
</feature>
<name>A0A7J7D1I9_TRIWF</name>
<dbReference type="EMBL" id="JAAARO010000011">
    <property type="protein sequence ID" value="KAF5740235.1"/>
    <property type="molecule type" value="Genomic_DNA"/>
</dbReference>
<dbReference type="NCBIfam" id="TIGR00861">
    <property type="entry name" value="MIP"/>
    <property type="match status" value="1"/>
</dbReference>
<keyword evidence="3 6" id="KW-0812">Transmembrane</keyword>
<evidence type="ECO:0000256" key="3">
    <source>
        <dbReference type="ARBA" id="ARBA00022692"/>
    </source>
</evidence>
<dbReference type="PANTHER" id="PTHR45724">
    <property type="entry name" value="AQUAPORIN NIP2-1"/>
    <property type="match status" value="1"/>
</dbReference>
<evidence type="ECO:0000313" key="8">
    <source>
        <dbReference type="EMBL" id="KAF5740235.1"/>
    </source>
</evidence>
<evidence type="ECO:0000256" key="2">
    <source>
        <dbReference type="ARBA" id="ARBA00022448"/>
    </source>
</evidence>
<dbReference type="PROSITE" id="PS00221">
    <property type="entry name" value="MIP"/>
    <property type="match status" value="1"/>
</dbReference>
<dbReference type="InterPro" id="IPR023271">
    <property type="entry name" value="Aquaporin-like"/>
</dbReference>
<keyword evidence="9" id="KW-1185">Reference proteome</keyword>
<protein>
    <submittedName>
        <fullName evidence="8">Nodulin-26-like</fullName>
    </submittedName>
</protein>
<keyword evidence="4 7" id="KW-1133">Transmembrane helix</keyword>
<gene>
    <name evidence="8" type="ORF">HS088_TW11G00301</name>
</gene>
<comment type="caution">
    <text evidence="8">The sequence shown here is derived from an EMBL/GenBank/DDBJ whole genome shotgun (WGS) entry which is preliminary data.</text>
</comment>
<dbReference type="InParanoid" id="A0A7J7D1I9"/>